<accession>A0A3E2MXH1</accession>
<dbReference type="RefSeq" id="WP_153269246.1">
    <property type="nucleotide sequence ID" value="NZ_BQLC01000363.1"/>
</dbReference>
<proteinExistence type="predicted"/>
<evidence type="ECO:0000313" key="1">
    <source>
        <dbReference type="EMBL" id="RFZ42530.1"/>
    </source>
</evidence>
<reference evidence="1 2" key="1">
    <citation type="journal article" date="2018" name="Sci. Rep.">
        <title>Extensive genomic diversity among Mycobacterium marinum strains revealed by whole genome sequencing.</title>
        <authorList>
            <person name="Das S."/>
            <person name="Pettersson B.M."/>
            <person name="Behra P.R."/>
            <person name="Mallick A."/>
            <person name="Cheramie M."/>
            <person name="Ramesh M."/>
            <person name="Shirreff L."/>
            <person name="DuCote T."/>
            <person name="Dasgupta S."/>
            <person name="Ennis D.G."/>
            <person name="Kirsebom L.A."/>
        </authorList>
    </citation>
    <scope>NUCLEOTIDE SEQUENCE [LARGE SCALE GENOMIC DNA]</scope>
    <source>
        <strain evidence="1 2">Davis1</strain>
    </source>
</reference>
<dbReference type="Proteomes" id="UP000257451">
    <property type="component" value="Unassembled WGS sequence"/>
</dbReference>
<comment type="caution">
    <text evidence="1">The sequence shown here is derived from an EMBL/GenBank/DDBJ whole genome shotgun (WGS) entry which is preliminary data.</text>
</comment>
<dbReference type="AlphaFoldDB" id="A0A3E2MXH1"/>
<name>A0A3E2MXH1_MYCMR</name>
<sequence length="49" mass="5102">MSSEFAPWTVVRDMGVGDAIGAGFSVQKCDLVALTILVVEFANALVSSV</sequence>
<organism evidence="1 2">
    <name type="scientific">Mycobacterium marinum</name>
    <dbReference type="NCBI Taxonomy" id="1781"/>
    <lineage>
        <taxon>Bacteria</taxon>
        <taxon>Bacillati</taxon>
        <taxon>Actinomycetota</taxon>
        <taxon>Actinomycetes</taxon>
        <taxon>Mycobacteriales</taxon>
        <taxon>Mycobacteriaceae</taxon>
        <taxon>Mycobacterium</taxon>
        <taxon>Mycobacterium ulcerans group</taxon>
    </lineage>
</organism>
<gene>
    <name evidence="1" type="ORF">DAVIS_02108</name>
</gene>
<dbReference type="EMBL" id="PEDF01000068">
    <property type="protein sequence ID" value="RFZ42530.1"/>
    <property type="molecule type" value="Genomic_DNA"/>
</dbReference>
<protein>
    <submittedName>
        <fullName evidence="1">Uncharacterized protein</fullName>
    </submittedName>
</protein>
<evidence type="ECO:0000313" key="2">
    <source>
        <dbReference type="Proteomes" id="UP000257451"/>
    </source>
</evidence>